<dbReference type="Pfam" id="PF01963">
    <property type="entry name" value="TraB_PrgY_gumN"/>
    <property type="match status" value="1"/>
</dbReference>
<dbReference type="STRING" id="1349767.GJA_5238"/>
<dbReference type="InterPro" id="IPR047111">
    <property type="entry name" value="YbaP-like"/>
</dbReference>
<dbReference type="PATRIC" id="fig|1349767.4.peg.1837"/>
<dbReference type="InterPro" id="IPR002816">
    <property type="entry name" value="TraB/PrgY/GumN_fam"/>
</dbReference>
<feature type="signal peptide" evidence="1">
    <location>
        <begin position="1"/>
        <end position="22"/>
    </location>
</feature>
<dbReference type="eggNOG" id="COG3735">
    <property type="taxonomic scope" value="Bacteria"/>
</dbReference>
<protein>
    <submittedName>
        <fullName evidence="2">GumN family protein</fullName>
    </submittedName>
</protein>
<dbReference type="PANTHER" id="PTHR40590">
    <property type="entry name" value="CYTOPLASMIC PROTEIN-RELATED"/>
    <property type="match status" value="1"/>
</dbReference>
<dbReference type="AlphaFoldDB" id="W0VAJ1"/>
<dbReference type="EMBL" id="HG322949">
    <property type="protein sequence ID" value="CDG85834.1"/>
    <property type="molecule type" value="Genomic_DNA"/>
</dbReference>
<proteinExistence type="predicted"/>
<dbReference type="CDD" id="cd14789">
    <property type="entry name" value="Tiki"/>
    <property type="match status" value="1"/>
</dbReference>
<accession>W0VAJ1</accession>
<keyword evidence="1" id="KW-0732">Signal</keyword>
<evidence type="ECO:0000313" key="3">
    <source>
        <dbReference type="Proteomes" id="UP000027604"/>
    </source>
</evidence>
<reference evidence="2 3" key="1">
    <citation type="journal article" date="2015" name="Genome Announc.">
        <title>Genome Sequence of Mushroom Soft-Rot Pathogen Janthinobacterium agaricidamnosum.</title>
        <authorList>
            <person name="Graupner K."/>
            <person name="Lackner G."/>
            <person name="Hertweck C."/>
        </authorList>
    </citation>
    <scope>NUCLEOTIDE SEQUENCE [LARGE SCALE GENOMIC DNA]</scope>
    <source>
        <strain evidence="3">NBRC 102515 / DSM 9628</strain>
    </source>
</reference>
<dbReference type="HOGENOM" id="CLU_057525_2_1_4"/>
<dbReference type="PANTHER" id="PTHR40590:SF1">
    <property type="entry name" value="CYTOPLASMIC PROTEIN"/>
    <property type="match status" value="1"/>
</dbReference>
<name>W0VAJ1_9BURK</name>
<organism evidence="2 3">
    <name type="scientific">Janthinobacterium agaricidamnosum NBRC 102515 = DSM 9628</name>
    <dbReference type="NCBI Taxonomy" id="1349767"/>
    <lineage>
        <taxon>Bacteria</taxon>
        <taxon>Pseudomonadati</taxon>
        <taxon>Pseudomonadota</taxon>
        <taxon>Betaproteobacteria</taxon>
        <taxon>Burkholderiales</taxon>
        <taxon>Oxalobacteraceae</taxon>
        <taxon>Janthinobacterium</taxon>
    </lineage>
</organism>
<dbReference type="Proteomes" id="UP000027604">
    <property type="component" value="Chromosome I"/>
</dbReference>
<gene>
    <name evidence="2" type="ORF">GJA_5238</name>
</gene>
<evidence type="ECO:0000256" key="1">
    <source>
        <dbReference type="SAM" id="SignalP"/>
    </source>
</evidence>
<evidence type="ECO:0000313" key="2">
    <source>
        <dbReference type="EMBL" id="CDG85834.1"/>
    </source>
</evidence>
<keyword evidence="3" id="KW-1185">Reference proteome</keyword>
<feature type="chain" id="PRO_5004798202" evidence="1">
    <location>
        <begin position="23"/>
        <end position="305"/>
    </location>
</feature>
<dbReference type="KEGG" id="jag:GJA_5238"/>
<dbReference type="OrthoDB" id="9025834at2"/>
<sequence>MRRQIIVMFCSLFCMALPAAWAAPAAPPAKAPNRGALFKVEQGGHTLYLFGTIHVGEPGFFPLEPRVTQALKRASVLALEVDPNGDQKNVVSSLVKYGMDSPGQVLENDCRPALLPRLAPLLKKFAIAPESAAPMKPWLLASVLAIGEFSAQGYKSELAVDSYLSRQAHARKIPVLELESMESQMGLFGNMSMADQCRFLEEGLDGLEDQDQVRQAREMAQAWGSADAAALDKVAQEATDDKTFSGKFMQQVLLEGRNPGLADGIAKLLGRENNSLAAIGVLHLIGANSVPDLLRKRGLKVERVY</sequence>